<dbReference type="Gene3D" id="3.40.50.200">
    <property type="entry name" value="Peptidase S8/S53 domain"/>
    <property type="match status" value="1"/>
</dbReference>
<evidence type="ECO:0000256" key="9">
    <source>
        <dbReference type="SAM" id="SignalP"/>
    </source>
</evidence>
<reference evidence="13" key="1">
    <citation type="journal article" date="2023" name="Plant J.">
        <title>Genome sequences and population genomics provide insights into the demographic history, inbreeding, and mutation load of two 'living fossil' tree species of Dipteronia.</title>
        <authorList>
            <person name="Feng Y."/>
            <person name="Comes H.P."/>
            <person name="Chen J."/>
            <person name="Zhu S."/>
            <person name="Lu R."/>
            <person name="Zhang X."/>
            <person name="Li P."/>
            <person name="Qiu J."/>
            <person name="Olsen K.M."/>
            <person name="Qiu Y."/>
        </authorList>
    </citation>
    <scope>NUCLEOTIDE SEQUENCE</scope>
    <source>
        <strain evidence="13">KIB01</strain>
    </source>
</reference>
<dbReference type="InterPro" id="IPR041469">
    <property type="entry name" value="Subtilisin-like_FN3"/>
</dbReference>
<dbReference type="GO" id="GO:0006508">
    <property type="term" value="P:proteolysis"/>
    <property type="evidence" value="ECO:0007669"/>
    <property type="project" value="UniProtKB-KW"/>
</dbReference>
<comment type="similarity">
    <text evidence="1 7">Belongs to the peptidase S8 family.</text>
</comment>
<evidence type="ECO:0000256" key="4">
    <source>
        <dbReference type="ARBA" id="ARBA00022801"/>
    </source>
</evidence>
<evidence type="ECO:0000256" key="6">
    <source>
        <dbReference type="PIRSR" id="PIRSR615500-1"/>
    </source>
</evidence>
<dbReference type="CDD" id="cd02120">
    <property type="entry name" value="PA_subtilisin_like"/>
    <property type="match status" value="1"/>
</dbReference>
<feature type="active site" description="Charge relay system" evidence="6 7">
    <location>
        <position position="145"/>
    </location>
</feature>
<proteinExistence type="inferred from homology"/>
<dbReference type="CDD" id="cd04852">
    <property type="entry name" value="Peptidases_S8_3"/>
    <property type="match status" value="1"/>
</dbReference>
<feature type="transmembrane region" description="Helical" evidence="8">
    <location>
        <begin position="35"/>
        <end position="53"/>
    </location>
</feature>
<dbReference type="PROSITE" id="PS51892">
    <property type="entry name" value="SUBTILASE"/>
    <property type="match status" value="1"/>
</dbReference>
<keyword evidence="3 9" id="KW-0732">Signal</keyword>
<evidence type="ECO:0000313" key="13">
    <source>
        <dbReference type="EMBL" id="KAK2660772.1"/>
    </source>
</evidence>
<keyword evidence="5 7" id="KW-0720">Serine protease</keyword>
<dbReference type="InterPro" id="IPR023828">
    <property type="entry name" value="Peptidase_S8_Ser-AS"/>
</dbReference>
<evidence type="ECO:0000256" key="5">
    <source>
        <dbReference type="ARBA" id="ARBA00022825"/>
    </source>
</evidence>
<dbReference type="PRINTS" id="PR00723">
    <property type="entry name" value="SUBTILISIN"/>
</dbReference>
<evidence type="ECO:0000256" key="7">
    <source>
        <dbReference type="PROSITE-ProRule" id="PRU01240"/>
    </source>
</evidence>
<accession>A0AAD9XJZ8</accession>
<dbReference type="Gene3D" id="3.50.30.30">
    <property type="match status" value="1"/>
</dbReference>
<dbReference type="Pfam" id="PF05922">
    <property type="entry name" value="Inhibitor_I9"/>
    <property type="match status" value="1"/>
</dbReference>
<comment type="caution">
    <text evidence="13">The sequence shown here is derived from an EMBL/GenBank/DDBJ whole genome shotgun (WGS) entry which is preliminary data.</text>
</comment>
<dbReference type="InterPro" id="IPR037045">
    <property type="entry name" value="S8pro/Inhibitor_I9_sf"/>
</dbReference>
<feature type="domain" description="Inhibitor I9" evidence="11">
    <location>
        <begin position="36"/>
        <end position="108"/>
    </location>
</feature>
<dbReference type="InterPro" id="IPR036852">
    <property type="entry name" value="Peptidase_S8/S53_dom_sf"/>
</dbReference>
<organism evidence="13 14">
    <name type="scientific">Dipteronia dyeriana</name>
    <dbReference type="NCBI Taxonomy" id="168575"/>
    <lineage>
        <taxon>Eukaryota</taxon>
        <taxon>Viridiplantae</taxon>
        <taxon>Streptophyta</taxon>
        <taxon>Embryophyta</taxon>
        <taxon>Tracheophyta</taxon>
        <taxon>Spermatophyta</taxon>
        <taxon>Magnoliopsida</taxon>
        <taxon>eudicotyledons</taxon>
        <taxon>Gunneridae</taxon>
        <taxon>Pentapetalae</taxon>
        <taxon>rosids</taxon>
        <taxon>malvids</taxon>
        <taxon>Sapindales</taxon>
        <taxon>Sapindaceae</taxon>
        <taxon>Hippocastanoideae</taxon>
        <taxon>Acereae</taxon>
        <taxon>Dipteronia</taxon>
    </lineage>
</organism>
<keyword evidence="8" id="KW-0812">Transmembrane</keyword>
<feature type="active site" description="Charge relay system" evidence="6 7">
    <location>
        <position position="214"/>
    </location>
</feature>
<dbReference type="EMBL" id="JANJYI010000002">
    <property type="protein sequence ID" value="KAK2660772.1"/>
    <property type="molecule type" value="Genomic_DNA"/>
</dbReference>
<evidence type="ECO:0000259" key="12">
    <source>
        <dbReference type="Pfam" id="PF17766"/>
    </source>
</evidence>
<evidence type="ECO:0000259" key="10">
    <source>
        <dbReference type="Pfam" id="PF00082"/>
    </source>
</evidence>
<keyword evidence="8" id="KW-1133">Transmembrane helix</keyword>
<dbReference type="Gene3D" id="3.30.70.80">
    <property type="entry name" value="Peptidase S8 propeptide/proteinase inhibitor I9"/>
    <property type="match status" value="1"/>
</dbReference>
<protein>
    <recommendedName>
        <fullName evidence="15">CO(2)-response secreted protease</fullName>
    </recommendedName>
</protein>
<dbReference type="InterPro" id="IPR034197">
    <property type="entry name" value="Peptidases_S8_3"/>
</dbReference>
<gene>
    <name evidence="13" type="ORF">Ddye_007305</name>
</gene>
<dbReference type="InterPro" id="IPR045051">
    <property type="entry name" value="SBT"/>
</dbReference>
<feature type="chain" id="PRO_5042290860" description="CO(2)-response secreted protease" evidence="9">
    <location>
        <begin position="26"/>
        <end position="799"/>
    </location>
</feature>
<keyword evidence="14" id="KW-1185">Reference proteome</keyword>
<feature type="active site" description="Charge relay system" evidence="6 7">
    <location>
        <position position="574"/>
    </location>
</feature>
<feature type="domain" description="Peptidase S8/S53" evidence="10">
    <location>
        <begin position="138"/>
        <end position="619"/>
    </location>
</feature>
<dbReference type="SUPFAM" id="SSF52743">
    <property type="entry name" value="Subtilisin-like"/>
    <property type="match status" value="1"/>
</dbReference>
<dbReference type="Pfam" id="PF00082">
    <property type="entry name" value="Peptidase_S8"/>
    <property type="match status" value="1"/>
</dbReference>
<keyword evidence="2 7" id="KW-0645">Protease</keyword>
<evidence type="ECO:0000256" key="8">
    <source>
        <dbReference type="SAM" id="Phobius"/>
    </source>
</evidence>
<dbReference type="PROSITE" id="PS00138">
    <property type="entry name" value="SUBTILASE_SER"/>
    <property type="match status" value="1"/>
</dbReference>
<dbReference type="GO" id="GO:0004252">
    <property type="term" value="F:serine-type endopeptidase activity"/>
    <property type="evidence" value="ECO:0007669"/>
    <property type="project" value="UniProtKB-UniRule"/>
</dbReference>
<dbReference type="AlphaFoldDB" id="A0AAD9XJZ8"/>
<evidence type="ECO:0000256" key="1">
    <source>
        <dbReference type="ARBA" id="ARBA00011073"/>
    </source>
</evidence>
<feature type="domain" description="Subtilisin-like protease fibronectin type-III" evidence="12">
    <location>
        <begin position="692"/>
        <end position="788"/>
    </location>
</feature>
<keyword evidence="4 7" id="KW-0378">Hydrolase</keyword>
<evidence type="ECO:0008006" key="15">
    <source>
        <dbReference type="Google" id="ProtNLM"/>
    </source>
</evidence>
<name>A0AAD9XJZ8_9ROSI</name>
<dbReference type="InterPro" id="IPR010259">
    <property type="entry name" value="S8pro/Inhibitor_I9"/>
</dbReference>
<keyword evidence="8" id="KW-0472">Membrane</keyword>
<evidence type="ECO:0000256" key="3">
    <source>
        <dbReference type="ARBA" id="ARBA00022729"/>
    </source>
</evidence>
<dbReference type="Proteomes" id="UP001280121">
    <property type="component" value="Unassembled WGS sequence"/>
</dbReference>
<evidence type="ECO:0000313" key="14">
    <source>
        <dbReference type="Proteomes" id="UP001280121"/>
    </source>
</evidence>
<feature type="signal peptide" evidence="9">
    <location>
        <begin position="1"/>
        <end position="25"/>
    </location>
</feature>
<dbReference type="InterPro" id="IPR015500">
    <property type="entry name" value="Peptidase_S8_subtilisin-rel"/>
</dbReference>
<dbReference type="FunFam" id="3.40.50.200:FF:000006">
    <property type="entry name" value="Subtilisin-like protease SBT1.5"/>
    <property type="match status" value="1"/>
</dbReference>
<dbReference type="Pfam" id="PF17766">
    <property type="entry name" value="fn3_6"/>
    <property type="match status" value="1"/>
</dbReference>
<sequence>MKGLSIIFLVLYFFLVSFFIDDTIAADDQTKINNGVYIVYMGAAASSIVYNHAQLLDSLLKRKENALVHTYKNGFSGFAARVSAEEALELSKKPGVVSVFPDPLLKLHTTRSWDFLKYQTDLLIDSNPHSNSDPQESDAIIGILDTGIWPESESFNDKNMGPIPTRWKGSCMKGSDDSSSFNCNRKIIGAKFYNDDDDLTAKYHTNSPRDMIGHGTHVAATAAGSVVQNASYYGLAMGSAKGGSPGSRIAMYRVCSPDGCRGSNILAAFDDAIADGVDILSLSLGAGSGFSPELSSDPIAIGAFHAVEQGITVVCSAGNDGPGSETVVNDAPWLLTVAASTIDRDFHSLVMVGDGRVFKVKFFFLVKFSVSKICKVMNFDALTFQGEAINFSTLKKSPVHPLINGKSAKKRDANEDEASRCDPESLDESLIKGAIVVCHKDNEFSTDELKEQMQELGAIGVVVGNDKQGAVAFNYGAFPVTVISSKDEAEILAYINSTRNPVATILPTDAVTPYMPAPVIAYFSSRGPSNSRNILKPDITAPGVNILAAWMGNDTQEALQGKDPPLFNVISGTSMSCPHVSGIAANIKQQNPSWSPSAIRSAIMTTATQINNKKAAITADSGSIATSYDFGAGEISPTAPLQPGLVYETDTIDYLNFLCYSGYNIPKIKVIATTIPTNFTCPKESSIELISNINYPSISISGFNGSRTVTRTATNVAGDDESSYVVSTDAPEGINVKVIPGKLQFSKNGQKLSYQVTFSSTVSLLKEDLFGSITWSNGKYKVRIPFVVSSSTSNKGSDN</sequence>
<evidence type="ECO:0000256" key="2">
    <source>
        <dbReference type="ARBA" id="ARBA00022670"/>
    </source>
</evidence>
<evidence type="ECO:0000259" key="11">
    <source>
        <dbReference type="Pfam" id="PF05922"/>
    </source>
</evidence>
<dbReference type="InterPro" id="IPR000209">
    <property type="entry name" value="Peptidase_S8/S53_dom"/>
</dbReference>
<dbReference type="Gene3D" id="2.60.40.2310">
    <property type="match status" value="1"/>
</dbReference>
<dbReference type="PANTHER" id="PTHR10795">
    <property type="entry name" value="PROPROTEIN CONVERTASE SUBTILISIN/KEXIN"/>
    <property type="match status" value="1"/>
</dbReference>